<dbReference type="InterPro" id="IPR016193">
    <property type="entry name" value="Cytidine_deaminase-like"/>
</dbReference>
<dbReference type="EC" id="1.1.1.193" evidence="10"/>
<comment type="pathway">
    <text evidence="3 10">Cofactor biosynthesis; riboflavin biosynthesis; 5-amino-6-(D-ribitylamino)uracil from GTP: step 3/4.</text>
</comment>
<feature type="binding site" evidence="12">
    <location>
        <position position="254"/>
    </location>
    <ligand>
        <name>substrate</name>
    </ligand>
</feature>
<protein>
    <recommendedName>
        <fullName evidence="10">Riboflavin biosynthesis protein RibD</fullName>
    </recommendedName>
    <domain>
        <recommendedName>
            <fullName evidence="10">Diaminohydroxyphosphoribosylaminopyrimidine deaminase</fullName>
            <shortName evidence="10">DRAP deaminase</shortName>
            <ecNumber evidence="10">3.5.4.26</ecNumber>
        </recommendedName>
        <alternativeName>
            <fullName evidence="10">Riboflavin-specific deaminase</fullName>
        </alternativeName>
    </domain>
    <domain>
        <recommendedName>
            <fullName evidence="10">5-amino-6-(5-phosphoribosylamino)uracil reductase</fullName>
            <ecNumber evidence="10">1.1.1.193</ecNumber>
        </recommendedName>
        <alternativeName>
            <fullName evidence="10">HTP reductase</fullName>
        </alternativeName>
    </domain>
</protein>
<dbReference type="RefSeq" id="WP_123879044.1">
    <property type="nucleotide sequence ID" value="NZ_RPFZ01000001.1"/>
</dbReference>
<evidence type="ECO:0000256" key="12">
    <source>
        <dbReference type="PIRSR" id="PIRSR006769-2"/>
    </source>
</evidence>
<feature type="binding site" evidence="12">
    <location>
        <begin position="256"/>
        <end position="262"/>
    </location>
    <ligand>
        <name>NADP(+)</name>
        <dbReference type="ChEBI" id="CHEBI:58349"/>
    </ligand>
</feature>
<dbReference type="GO" id="GO:0046872">
    <property type="term" value="F:metal ion binding"/>
    <property type="evidence" value="ECO:0007669"/>
    <property type="project" value="UniProtKB-KW"/>
</dbReference>
<dbReference type="CDD" id="cd01284">
    <property type="entry name" value="Riboflavin_deaminase-reductase"/>
    <property type="match status" value="1"/>
</dbReference>
<keyword evidence="6 10" id="KW-0686">Riboflavin biosynthesis</keyword>
<evidence type="ECO:0000256" key="9">
    <source>
        <dbReference type="ARBA" id="ARBA00023268"/>
    </source>
</evidence>
<dbReference type="InterPro" id="IPR024072">
    <property type="entry name" value="DHFR-like_dom_sf"/>
</dbReference>
<dbReference type="EC" id="3.5.4.26" evidence="10"/>
<evidence type="ECO:0000256" key="10">
    <source>
        <dbReference type="PIRNR" id="PIRNR006769"/>
    </source>
</evidence>
<dbReference type="GO" id="GO:0009231">
    <property type="term" value="P:riboflavin biosynthetic process"/>
    <property type="evidence" value="ECO:0007669"/>
    <property type="project" value="UniProtKB-UniPathway"/>
</dbReference>
<feature type="domain" description="CMP/dCMP-type deaminase" evidence="14">
    <location>
        <begin position="4"/>
        <end position="127"/>
    </location>
</feature>
<dbReference type="EMBL" id="RPFZ01000001">
    <property type="protein sequence ID" value="RPF71010.1"/>
    <property type="molecule type" value="Genomic_DNA"/>
</dbReference>
<dbReference type="OrthoDB" id="9800865at2"/>
<evidence type="ECO:0000256" key="3">
    <source>
        <dbReference type="ARBA" id="ARBA00004910"/>
    </source>
</evidence>
<dbReference type="Pfam" id="PF00383">
    <property type="entry name" value="dCMP_cyt_deam_1"/>
    <property type="match status" value="1"/>
</dbReference>
<dbReference type="InterPro" id="IPR050765">
    <property type="entry name" value="Riboflavin_Biosynth_HTPR"/>
</dbReference>
<keyword evidence="10 15" id="KW-0378">Hydrolase</keyword>
<comment type="similarity">
    <text evidence="5 10">In the C-terminal section; belongs to the HTP reductase family.</text>
</comment>
<evidence type="ECO:0000256" key="13">
    <source>
        <dbReference type="PIRSR" id="PIRSR006769-3"/>
    </source>
</evidence>
<feature type="binding site" evidence="12">
    <location>
        <position position="203"/>
    </location>
    <ligand>
        <name>substrate</name>
    </ligand>
</feature>
<dbReference type="AlphaFoldDB" id="A0A3N5CUB0"/>
<reference evidence="15 16" key="1">
    <citation type="submission" date="2018-11" db="EMBL/GenBank/DDBJ databases">
        <title>Erythrobacter spongiae sp. nov., isolated from a marine sponge.</title>
        <authorList>
            <person name="Zhuang L."/>
            <person name="Luo L."/>
        </authorList>
    </citation>
    <scope>NUCLEOTIDE SEQUENCE [LARGE SCALE GENOMIC DNA]</scope>
    <source>
        <strain evidence="15 16">HN-E23</strain>
    </source>
</reference>
<evidence type="ECO:0000256" key="5">
    <source>
        <dbReference type="ARBA" id="ARBA00007417"/>
    </source>
</evidence>
<dbReference type="Gene3D" id="3.40.430.10">
    <property type="entry name" value="Dihydrofolate Reductase, subunit A"/>
    <property type="match status" value="2"/>
</dbReference>
<feature type="binding site" evidence="12">
    <location>
        <position position="199"/>
    </location>
    <ligand>
        <name>NADP(+)</name>
        <dbReference type="ChEBI" id="CHEBI:58349"/>
    </ligand>
</feature>
<evidence type="ECO:0000256" key="2">
    <source>
        <dbReference type="ARBA" id="ARBA00004882"/>
    </source>
</evidence>
<dbReference type="PANTHER" id="PTHR38011:SF7">
    <property type="entry name" value="2,5-DIAMINO-6-RIBOSYLAMINO-4(3H)-PYRIMIDINONE 5'-PHOSPHATE REDUCTASE"/>
    <property type="match status" value="1"/>
</dbReference>
<dbReference type="PIRSF" id="PIRSF006769">
    <property type="entry name" value="RibD"/>
    <property type="match status" value="1"/>
</dbReference>
<dbReference type="InterPro" id="IPR002125">
    <property type="entry name" value="CMP_dCMP_dom"/>
</dbReference>
<dbReference type="SUPFAM" id="SSF53927">
    <property type="entry name" value="Cytidine deaminase-like"/>
    <property type="match status" value="1"/>
</dbReference>
<evidence type="ECO:0000313" key="16">
    <source>
        <dbReference type="Proteomes" id="UP000275232"/>
    </source>
</evidence>
<feature type="binding site" evidence="12">
    <location>
        <position position="187"/>
    </location>
    <ligand>
        <name>substrate</name>
    </ligand>
</feature>
<evidence type="ECO:0000256" key="6">
    <source>
        <dbReference type="ARBA" id="ARBA00022619"/>
    </source>
</evidence>
<dbReference type="GO" id="GO:0008703">
    <property type="term" value="F:5-amino-6-(5-phosphoribosylamino)uracil reductase activity"/>
    <property type="evidence" value="ECO:0007669"/>
    <property type="project" value="UniProtKB-EC"/>
</dbReference>
<keyword evidence="7 10" id="KW-0521">NADP</keyword>
<feature type="binding site" evidence="12">
    <location>
        <position position="210"/>
    </location>
    <ligand>
        <name>substrate</name>
    </ligand>
</feature>
<proteinExistence type="inferred from homology"/>
<comment type="catalytic activity">
    <reaction evidence="10">
        <text>5-amino-6-(5-phospho-D-ribitylamino)uracil + NADP(+) = 5-amino-6-(5-phospho-D-ribosylamino)uracil + NADPH + H(+)</text>
        <dbReference type="Rhea" id="RHEA:17845"/>
        <dbReference type="ChEBI" id="CHEBI:15378"/>
        <dbReference type="ChEBI" id="CHEBI:57783"/>
        <dbReference type="ChEBI" id="CHEBI:58349"/>
        <dbReference type="ChEBI" id="CHEBI:58421"/>
        <dbReference type="ChEBI" id="CHEBI:58453"/>
        <dbReference type="EC" id="1.1.1.193"/>
    </reaction>
</comment>
<keyword evidence="16" id="KW-1185">Reference proteome</keyword>
<accession>A0A3N5CUB0</accession>
<evidence type="ECO:0000256" key="7">
    <source>
        <dbReference type="ARBA" id="ARBA00022857"/>
    </source>
</evidence>
<comment type="cofactor">
    <cofactor evidence="10 13">
        <name>Zn(2+)</name>
        <dbReference type="ChEBI" id="CHEBI:29105"/>
    </cofactor>
    <text evidence="10 13">Binds 1 zinc ion.</text>
</comment>
<dbReference type="PROSITE" id="PS51747">
    <property type="entry name" value="CYT_DCMP_DEAMINASES_2"/>
    <property type="match status" value="1"/>
</dbReference>
<feature type="binding site" evidence="12">
    <location>
        <position position="171"/>
    </location>
    <ligand>
        <name>substrate</name>
    </ligand>
</feature>
<comment type="catalytic activity">
    <reaction evidence="10">
        <text>2,5-diamino-6-hydroxy-4-(5-phosphoribosylamino)-pyrimidine + H2O + H(+) = 5-amino-6-(5-phospho-D-ribosylamino)uracil + NH4(+)</text>
        <dbReference type="Rhea" id="RHEA:21868"/>
        <dbReference type="ChEBI" id="CHEBI:15377"/>
        <dbReference type="ChEBI" id="CHEBI:15378"/>
        <dbReference type="ChEBI" id="CHEBI:28938"/>
        <dbReference type="ChEBI" id="CHEBI:58453"/>
        <dbReference type="ChEBI" id="CHEBI:58614"/>
        <dbReference type="EC" id="3.5.4.26"/>
    </reaction>
</comment>
<dbReference type="UniPathway" id="UPA00275">
    <property type="reaction ID" value="UER00401"/>
</dbReference>
<dbReference type="InterPro" id="IPR004794">
    <property type="entry name" value="Eubact_RibD"/>
</dbReference>
<keyword evidence="10 13" id="KW-0479">Metal-binding</keyword>
<evidence type="ECO:0000256" key="11">
    <source>
        <dbReference type="PIRSR" id="PIRSR006769-1"/>
    </source>
</evidence>
<evidence type="ECO:0000313" key="15">
    <source>
        <dbReference type="EMBL" id="RPF71010.1"/>
    </source>
</evidence>
<dbReference type="Gene3D" id="3.40.140.10">
    <property type="entry name" value="Cytidine Deaminase, domain 2"/>
    <property type="match status" value="1"/>
</dbReference>
<dbReference type="SUPFAM" id="SSF53597">
    <property type="entry name" value="Dihydrofolate reductase-like"/>
    <property type="match status" value="1"/>
</dbReference>
<feature type="binding site" evidence="13">
    <location>
        <position position="53"/>
    </location>
    <ligand>
        <name>Zn(2+)</name>
        <dbReference type="ChEBI" id="CHEBI:29105"/>
        <note>catalytic</note>
    </ligand>
</feature>
<comment type="pathway">
    <text evidence="2 10">Cofactor biosynthesis; riboflavin biosynthesis; 5-amino-6-(D-ribitylamino)uracil from GTP: step 2/4.</text>
</comment>
<feature type="binding site" evidence="12">
    <location>
        <position position="157"/>
    </location>
    <ligand>
        <name>NADP(+)</name>
        <dbReference type="ChEBI" id="CHEBI:58349"/>
    </ligand>
</feature>
<feature type="binding site" evidence="12">
    <location>
        <position position="207"/>
    </location>
    <ligand>
        <name>substrate</name>
    </ligand>
</feature>
<dbReference type="InterPro" id="IPR002734">
    <property type="entry name" value="RibDG_C"/>
</dbReference>
<organism evidence="15 16">
    <name type="scientific">Aurantiacibacter spongiae</name>
    <dbReference type="NCBI Taxonomy" id="2488860"/>
    <lineage>
        <taxon>Bacteria</taxon>
        <taxon>Pseudomonadati</taxon>
        <taxon>Pseudomonadota</taxon>
        <taxon>Alphaproteobacteria</taxon>
        <taxon>Sphingomonadales</taxon>
        <taxon>Erythrobacteraceae</taxon>
        <taxon>Aurantiacibacter</taxon>
    </lineage>
</organism>
<dbReference type="GO" id="GO:0008835">
    <property type="term" value="F:diaminohydroxyphosphoribosylaminopyrimidine deaminase activity"/>
    <property type="evidence" value="ECO:0007669"/>
    <property type="project" value="UniProtKB-EC"/>
</dbReference>
<comment type="caution">
    <text evidence="15">The sequence shown here is derived from an EMBL/GenBank/DDBJ whole genome shotgun (WGS) entry which is preliminary data.</text>
</comment>
<evidence type="ECO:0000259" key="14">
    <source>
        <dbReference type="PROSITE" id="PS51747"/>
    </source>
</evidence>
<keyword evidence="8 10" id="KW-0560">Oxidoreductase</keyword>
<dbReference type="Pfam" id="PF01872">
    <property type="entry name" value="RibD_C"/>
    <property type="match status" value="2"/>
</dbReference>
<comment type="function">
    <text evidence="1 10">Converts 2,5-diamino-6-(ribosylamino)-4(3h)-pyrimidinone 5'-phosphate into 5-amino-6-(ribosylamino)-2,4(1h,3h)-pyrimidinedione 5'-phosphate.</text>
</comment>
<comment type="similarity">
    <text evidence="4 10">In the N-terminal section; belongs to the cytidine and deoxycytidylate deaminase family.</text>
</comment>
<feature type="binding site" evidence="12">
    <location>
        <position position="173"/>
    </location>
    <ligand>
        <name>NADP(+)</name>
        <dbReference type="ChEBI" id="CHEBI:58349"/>
    </ligand>
</feature>
<dbReference type="Proteomes" id="UP000275232">
    <property type="component" value="Unassembled WGS sequence"/>
</dbReference>
<evidence type="ECO:0000256" key="8">
    <source>
        <dbReference type="ARBA" id="ARBA00023002"/>
    </source>
</evidence>
<keyword evidence="10 13" id="KW-0862">Zinc</keyword>
<evidence type="ECO:0000256" key="4">
    <source>
        <dbReference type="ARBA" id="ARBA00005259"/>
    </source>
</evidence>
<feature type="binding site" evidence="13">
    <location>
        <position position="88"/>
    </location>
    <ligand>
        <name>Zn(2+)</name>
        <dbReference type="ChEBI" id="CHEBI:29105"/>
        <note>catalytic</note>
    </ligand>
</feature>
<feature type="binding site" evidence="13">
    <location>
        <position position="78"/>
    </location>
    <ligand>
        <name>Zn(2+)</name>
        <dbReference type="ChEBI" id="CHEBI:29105"/>
        <note>catalytic</note>
    </ligand>
</feature>
<keyword evidence="9" id="KW-0511">Multifunctional enzyme</keyword>
<dbReference type="NCBIfam" id="TIGR00326">
    <property type="entry name" value="eubact_ribD"/>
    <property type="match status" value="1"/>
</dbReference>
<feature type="active site" description="Proton donor" evidence="11">
    <location>
        <position position="55"/>
    </location>
</feature>
<sequence length="326" mass="35077">MPPVDDQRWVVAAAALAERARPLSRPNPGVGAIVLKEGRVVGRGWTRFGGRPHAEAMALEKAGSAAHGATLYVTLEPCMHRSARGPACADLVVEAGLARVVVGMCDPDPRTAGAGLATLAESGVEVAQMGLQASRLSLSGHEMFQRHGRPHVTLKLALTLDGRLAMPDGSSRWITGPEARAHVHRERARADAILVGGETLRSDTPSLDVRLQGLEDRSPERWVLTRGPAPGGWKVLASPERAHSMPGVRYLFIEGGAGAAASFLRADMVDRLLIYRAPILLGDGRPALGDIGLTDLNDAHDRWRREDIRPLGRDTLEVYIRSRQEG</sequence>
<gene>
    <name evidence="15" type="primary">ribD</name>
    <name evidence="15" type="ORF">EG799_04820</name>
</gene>
<dbReference type="PANTHER" id="PTHR38011">
    <property type="entry name" value="DIHYDROFOLATE REDUCTASE FAMILY PROTEIN (AFU_ORTHOLOGUE AFUA_8G06820)"/>
    <property type="match status" value="1"/>
</dbReference>
<name>A0A3N5CUB0_9SPHN</name>
<evidence type="ECO:0000256" key="1">
    <source>
        <dbReference type="ARBA" id="ARBA00002151"/>
    </source>
</evidence>